<reference evidence="11 12" key="1">
    <citation type="submission" date="2024-11" db="EMBL/GenBank/DDBJ databases">
        <title>A near-complete genome assembly of Cinchona calisaya.</title>
        <authorList>
            <person name="Lian D.C."/>
            <person name="Zhao X.W."/>
            <person name="Wei L."/>
        </authorList>
    </citation>
    <scope>NUCLEOTIDE SEQUENCE [LARGE SCALE GENOMIC DNA]</scope>
    <source>
        <tissue evidence="11">Nenye</tissue>
    </source>
</reference>
<feature type="transmembrane region" description="Helical" evidence="8">
    <location>
        <begin position="52"/>
        <end position="71"/>
    </location>
</feature>
<proteinExistence type="inferred from homology"/>
<keyword evidence="7 8" id="KW-0472">Membrane</keyword>
<keyword evidence="5 8" id="KW-0812">Transmembrane</keyword>
<evidence type="ECO:0000256" key="1">
    <source>
        <dbReference type="ARBA" id="ARBA00004651"/>
    </source>
</evidence>
<sequence>MKDPDGHVAENATIPNPPPPTEGDVENQTPASAGNITRRWRREEDSRKKGSLALRAVCLLCSLLAFIIMATNQHGDGKIFDQYQEYRYVVAIAILSSLYTGFQVFTQIHELSTGRQVFSSRPTSAMLDFFGDQVVAYLLVSAASSAVPLTNRFREGGDNKFTDSPVSAISMEFLAFIVLAISALVSGYKLANQTYI</sequence>
<feature type="transmembrane region" description="Helical" evidence="8">
    <location>
        <begin position="129"/>
        <end position="149"/>
    </location>
</feature>
<gene>
    <name evidence="11" type="ORF">ACH5RR_005040</name>
</gene>
<dbReference type="EMBL" id="JBJUIK010000002">
    <property type="protein sequence ID" value="KAL3536579.1"/>
    <property type="molecule type" value="Genomic_DNA"/>
</dbReference>
<protein>
    <recommendedName>
        <fullName evidence="8">CASP-like protein</fullName>
    </recommendedName>
</protein>
<evidence type="ECO:0000256" key="5">
    <source>
        <dbReference type="ARBA" id="ARBA00022692"/>
    </source>
</evidence>
<evidence type="ECO:0000256" key="3">
    <source>
        <dbReference type="ARBA" id="ARBA00011489"/>
    </source>
</evidence>
<feature type="region of interest" description="Disordered" evidence="9">
    <location>
        <begin position="1"/>
        <end position="42"/>
    </location>
</feature>
<keyword evidence="4 8" id="KW-1003">Cell membrane</keyword>
<dbReference type="Proteomes" id="UP001630127">
    <property type="component" value="Unassembled WGS sequence"/>
</dbReference>
<comment type="subunit">
    <text evidence="3 8">Homodimer and heterodimers.</text>
</comment>
<evidence type="ECO:0000313" key="12">
    <source>
        <dbReference type="Proteomes" id="UP001630127"/>
    </source>
</evidence>
<dbReference type="InterPro" id="IPR006702">
    <property type="entry name" value="CASP_dom"/>
</dbReference>
<organism evidence="11 12">
    <name type="scientific">Cinchona calisaya</name>
    <dbReference type="NCBI Taxonomy" id="153742"/>
    <lineage>
        <taxon>Eukaryota</taxon>
        <taxon>Viridiplantae</taxon>
        <taxon>Streptophyta</taxon>
        <taxon>Embryophyta</taxon>
        <taxon>Tracheophyta</taxon>
        <taxon>Spermatophyta</taxon>
        <taxon>Magnoliopsida</taxon>
        <taxon>eudicotyledons</taxon>
        <taxon>Gunneridae</taxon>
        <taxon>Pentapetalae</taxon>
        <taxon>asterids</taxon>
        <taxon>lamiids</taxon>
        <taxon>Gentianales</taxon>
        <taxon>Rubiaceae</taxon>
        <taxon>Cinchonoideae</taxon>
        <taxon>Cinchoneae</taxon>
        <taxon>Cinchona</taxon>
    </lineage>
</organism>
<evidence type="ECO:0000256" key="2">
    <source>
        <dbReference type="ARBA" id="ARBA00007651"/>
    </source>
</evidence>
<feature type="compositionally biased region" description="Polar residues" evidence="9">
    <location>
        <begin position="26"/>
        <end position="35"/>
    </location>
</feature>
<evidence type="ECO:0000259" key="10">
    <source>
        <dbReference type="Pfam" id="PF04535"/>
    </source>
</evidence>
<accession>A0ABD3AZA6</accession>
<evidence type="ECO:0000256" key="9">
    <source>
        <dbReference type="SAM" id="MobiDB-lite"/>
    </source>
</evidence>
<keyword evidence="12" id="KW-1185">Reference proteome</keyword>
<comment type="subcellular location">
    <subcellularLocation>
        <location evidence="1 8">Cell membrane</location>
        <topology evidence="1 8">Multi-pass membrane protein</topology>
    </subcellularLocation>
</comment>
<evidence type="ECO:0000256" key="8">
    <source>
        <dbReference type="RuleBase" id="RU361233"/>
    </source>
</evidence>
<feature type="transmembrane region" description="Helical" evidence="8">
    <location>
        <begin position="86"/>
        <end position="108"/>
    </location>
</feature>
<dbReference type="PANTHER" id="PTHR33573">
    <property type="entry name" value="CASP-LIKE PROTEIN 4A4"/>
    <property type="match status" value="1"/>
</dbReference>
<dbReference type="Pfam" id="PF04535">
    <property type="entry name" value="CASP_dom"/>
    <property type="match status" value="1"/>
</dbReference>
<evidence type="ECO:0000256" key="6">
    <source>
        <dbReference type="ARBA" id="ARBA00022989"/>
    </source>
</evidence>
<dbReference type="GO" id="GO:0005886">
    <property type="term" value="C:plasma membrane"/>
    <property type="evidence" value="ECO:0007669"/>
    <property type="project" value="UniProtKB-SubCell"/>
</dbReference>
<evidence type="ECO:0000256" key="7">
    <source>
        <dbReference type="ARBA" id="ARBA00023136"/>
    </source>
</evidence>
<name>A0ABD3AZA6_9GENT</name>
<evidence type="ECO:0000256" key="4">
    <source>
        <dbReference type="ARBA" id="ARBA00022475"/>
    </source>
</evidence>
<feature type="transmembrane region" description="Helical" evidence="8">
    <location>
        <begin position="169"/>
        <end position="191"/>
    </location>
</feature>
<comment type="similarity">
    <text evidence="2 8">Belongs to the Casparian strip membrane proteins (CASP) family.</text>
</comment>
<comment type="caution">
    <text evidence="11">The sequence shown here is derived from an EMBL/GenBank/DDBJ whole genome shotgun (WGS) entry which is preliminary data.</text>
</comment>
<feature type="domain" description="Casparian strip membrane protein" evidence="10">
    <location>
        <begin position="46"/>
        <end position="178"/>
    </location>
</feature>
<keyword evidence="6 8" id="KW-1133">Transmembrane helix</keyword>
<dbReference type="AlphaFoldDB" id="A0ABD3AZA6"/>
<evidence type="ECO:0000313" key="11">
    <source>
        <dbReference type="EMBL" id="KAL3536579.1"/>
    </source>
</evidence>
<dbReference type="PANTHER" id="PTHR33573:SF57">
    <property type="entry name" value="CASP-LIKE PROTEIN 4B1"/>
    <property type="match status" value="1"/>
</dbReference>